<dbReference type="Proteomes" id="UP001153148">
    <property type="component" value="Unassembled WGS sequence"/>
</dbReference>
<sequence length="62" mass="7256">MKQISKIGPISELLSEARNNKRLAEQQVAQFQLELDYEKNKVKKSTETSNLLKQQLQMEHKN</sequence>
<dbReference type="EMBL" id="CAJPIN010013911">
    <property type="protein sequence ID" value="CAG2060886.1"/>
    <property type="molecule type" value="Genomic_DNA"/>
</dbReference>
<name>A0ABN7NZD2_TIMPD</name>
<reference evidence="1" key="1">
    <citation type="submission" date="2021-03" db="EMBL/GenBank/DDBJ databases">
        <authorList>
            <person name="Tran Van P."/>
        </authorList>
    </citation>
    <scope>NUCLEOTIDE SEQUENCE</scope>
</reference>
<comment type="caution">
    <text evidence="1">The sequence shown here is derived from an EMBL/GenBank/DDBJ whole genome shotgun (WGS) entry which is preliminary data.</text>
</comment>
<keyword evidence="2" id="KW-1185">Reference proteome</keyword>
<gene>
    <name evidence="1" type="ORF">TPAB3V08_LOCUS7842</name>
</gene>
<evidence type="ECO:0000313" key="2">
    <source>
        <dbReference type="Proteomes" id="UP001153148"/>
    </source>
</evidence>
<protein>
    <submittedName>
        <fullName evidence="1">Uncharacterized protein</fullName>
    </submittedName>
</protein>
<organism evidence="1 2">
    <name type="scientific">Timema podura</name>
    <name type="common">Walking stick</name>
    <dbReference type="NCBI Taxonomy" id="61482"/>
    <lineage>
        <taxon>Eukaryota</taxon>
        <taxon>Metazoa</taxon>
        <taxon>Ecdysozoa</taxon>
        <taxon>Arthropoda</taxon>
        <taxon>Hexapoda</taxon>
        <taxon>Insecta</taxon>
        <taxon>Pterygota</taxon>
        <taxon>Neoptera</taxon>
        <taxon>Polyneoptera</taxon>
        <taxon>Phasmatodea</taxon>
        <taxon>Timematodea</taxon>
        <taxon>Timematoidea</taxon>
        <taxon>Timematidae</taxon>
        <taxon>Timema</taxon>
    </lineage>
</organism>
<evidence type="ECO:0000313" key="1">
    <source>
        <dbReference type="EMBL" id="CAG2060886.1"/>
    </source>
</evidence>
<accession>A0ABN7NZD2</accession>
<proteinExistence type="predicted"/>